<evidence type="ECO:0000256" key="1">
    <source>
        <dbReference type="SAM" id="Phobius"/>
    </source>
</evidence>
<comment type="caution">
    <text evidence="2">The sequence shown here is derived from an EMBL/GenBank/DDBJ whole genome shotgun (WGS) entry which is preliminary data.</text>
</comment>
<keyword evidence="1" id="KW-0472">Membrane</keyword>
<gene>
    <name evidence="2" type="ORF">ACFQE6_03600</name>
</gene>
<feature type="transmembrane region" description="Helical" evidence="1">
    <location>
        <begin position="134"/>
        <end position="160"/>
    </location>
</feature>
<evidence type="ECO:0008006" key="4">
    <source>
        <dbReference type="Google" id="ProtNLM"/>
    </source>
</evidence>
<evidence type="ECO:0000313" key="3">
    <source>
        <dbReference type="Proteomes" id="UP001596383"/>
    </source>
</evidence>
<dbReference type="EMBL" id="JBHSWV010000057">
    <property type="protein sequence ID" value="MFC6764166.1"/>
    <property type="molecule type" value="Genomic_DNA"/>
</dbReference>
<evidence type="ECO:0000313" key="2">
    <source>
        <dbReference type="EMBL" id="MFC6764166.1"/>
    </source>
</evidence>
<proteinExistence type="predicted"/>
<dbReference type="AlphaFoldDB" id="A0ABD5SKF4"/>
<reference evidence="2 3" key="1">
    <citation type="journal article" date="2019" name="Int. J. Syst. Evol. Microbiol.">
        <title>The Global Catalogue of Microorganisms (GCM) 10K type strain sequencing project: providing services to taxonomists for standard genome sequencing and annotation.</title>
        <authorList>
            <consortium name="The Broad Institute Genomics Platform"/>
            <consortium name="The Broad Institute Genome Sequencing Center for Infectious Disease"/>
            <person name="Wu L."/>
            <person name="Ma J."/>
        </authorList>
    </citation>
    <scope>NUCLEOTIDE SEQUENCE [LARGE SCALE GENOMIC DNA]</scope>
    <source>
        <strain evidence="2 3">LMG 29247</strain>
    </source>
</reference>
<keyword evidence="3" id="KW-1185">Reference proteome</keyword>
<feature type="non-terminal residue" evidence="2">
    <location>
        <position position="1"/>
    </location>
</feature>
<dbReference type="Proteomes" id="UP001596383">
    <property type="component" value="Unassembled WGS sequence"/>
</dbReference>
<protein>
    <recommendedName>
        <fullName evidence="4">S-layer family duplication domain-containing protein</fullName>
    </recommendedName>
</protein>
<accession>A0ABD5SKF4</accession>
<keyword evidence="1" id="KW-0812">Transmembrane</keyword>
<name>A0ABD5SKF4_9EURY</name>
<organism evidence="2 3">
    <name type="scientific">Natrinema soli</name>
    <dbReference type="NCBI Taxonomy" id="1930624"/>
    <lineage>
        <taxon>Archaea</taxon>
        <taxon>Methanobacteriati</taxon>
        <taxon>Methanobacteriota</taxon>
        <taxon>Stenosarchaea group</taxon>
        <taxon>Halobacteria</taxon>
        <taxon>Halobacteriales</taxon>
        <taxon>Natrialbaceae</taxon>
        <taxon>Natrinema</taxon>
    </lineage>
</organism>
<keyword evidence="1" id="KW-1133">Transmembrane helix</keyword>
<sequence>NLSSVEPRGQTTLTITNAEQPITEIRDIHGDPIPVSTQTVQERDAQLETAILNDTYAELHLFEGETGEALSNETLWLHGAAQGQVTTDSDGTAVVERRDLYVTASFTGETDPAEEVYYSPAEAQITFQPEAFNIYQLLMSFTGAFVSIIAFVILYIPFAYMRGANK</sequence>